<comment type="caution">
    <text evidence="2">The sequence shown here is derived from an EMBL/GenBank/DDBJ whole genome shotgun (WGS) entry which is preliminary data.</text>
</comment>
<evidence type="ECO:0000313" key="3">
    <source>
        <dbReference type="Proteomes" id="UP000749311"/>
    </source>
</evidence>
<protein>
    <recommendedName>
        <fullName evidence="1">Tagaturonate/fructuronate epimerase</fullName>
        <shortName evidence="1">D-TagA/D-FruA epimerase</shortName>
        <ecNumber evidence="1">5.1.2.7</ecNumber>
    </recommendedName>
</protein>
<feature type="binding site" evidence="1">
    <location>
        <position position="79"/>
    </location>
    <ligand>
        <name>a divalent metal cation</name>
        <dbReference type="ChEBI" id="CHEBI:60240"/>
    </ligand>
</feature>
<dbReference type="Proteomes" id="UP000749311">
    <property type="component" value="Unassembled WGS sequence"/>
</dbReference>
<keyword evidence="1" id="KW-0479">Metal-binding</keyword>
<comment type="similarity">
    <text evidence="1">Belongs to the UxaE family.</text>
</comment>
<comment type="catalytic activity">
    <reaction evidence="1">
        <text>keto-D-tagaturonate = keto-D-fructuronate</text>
        <dbReference type="Rhea" id="RHEA:51656"/>
        <dbReference type="ChEBI" id="CHEBI:17886"/>
        <dbReference type="ChEBI" id="CHEBI:59881"/>
        <dbReference type="EC" id="5.1.2.7"/>
    </reaction>
</comment>
<dbReference type="InterPro" id="IPR032586">
    <property type="entry name" value="UxaE"/>
</dbReference>
<evidence type="ECO:0000313" key="2">
    <source>
        <dbReference type="EMBL" id="NIH57080.1"/>
    </source>
</evidence>
<feature type="binding site" evidence="1">
    <location>
        <position position="217"/>
    </location>
    <ligand>
        <name>a divalent metal cation</name>
        <dbReference type="ChEBI" id="CHEBI:60240"/>
    </ligand>
</feature>
<dbReference type="HAMAP" id="MF_02243">
    <property type="entry name" value="UxaE"/>
    <property type="match status" value="1"/>
</dbReference>
<dbReference type="Pfam" id="PF16257">
    <property type="entry name" value="UxaE"/>
    <property type="match status" value="1"/>
</dbReference>
<feature type="active site" description="Proton acceptor" evidence="1">
    <location>
        <position position="78"/>
    </location>
</feature>
<proteinExistence type="inferred from homology"/>
<sequence>MTIGKYSVGAGDRFGKEGVAQVAAFQAIKDAGVDVDIVWNKSNREHKTIGTTPADQRKAADDAVTASGWAGRYFVDADHINMSSVDAFVGHCDFFTLDVTDFIGKPASPESLAAFQARRSSLVGEIEVPGIADPLVITEDLLRAVAERYLYAVEEADRTYRHIKDVKGDAPIVVEVSMDETDKPQKPAELLIILAAVADAGIPIATIAPKFSGRFNKGVDYVGEVTDFLAEFRADVCVANYAVEAFGIPAGLKLSVHTGSDKFSIYPGIGDIIRELDAGLHLKTAGTTWLEELIGLAEAGGQGLDLAKEIYRSAYGRYDELAAPYSDVIDIDQAALPSPDTVEGWTSAQYAGALRHDQSNPAYDRNVRQLLHVAYKVAAEMGPRYLAALDEHREHVARNVTENLLERHLKPLFATR</sequence>
<feature type="active site" description="Proton donor" evidence="1">
    <location>
        <position position="175"/>
    </location>
</feature>
<feature type="binding site" evidence="1">
    <location>
        <position position="257"/>
    </location>
    <ligand>
        <name>a divalent metal cation</name>
        <dbReference type="ChEBI" id="CHEBI:60240"/>
    </ligand>
</feature>
<dbReference type="EMBL" id="JAAMOZ010000001">
    <property type="protein sequence ID" value="NIH57080.1"/>
    <property type="molecule type" value="Genomic_DNA"/>
</dbReference>
<keyword evidence="1" id="KW-0413">Isomerase</keyword>
<name>A0ABX0SFB0_9ACTN</name>
<dbReference type="EC" id="5.1.2.7" evidence="1"/>
<dbReference type="RefSeq" id="WP_167166505.1">
    <property type="nucleotide sequence ID" value="NZ_BAAAOO010000011.1"/>
</dbReference>
<evidence type="ECO:0000256" key="1">
    <source>
        <dbReference type="HAMAP-Rule" id="MF_02243"/>
    </source>
</evidence>
<reference evidence="2 3" key="1">
    <citation type="submission" date="2020-02" db="EMBL/GenBank/DDBJ databases">
        <title>Sequencing the genomes of 1000 actinobacteria strains.</title>
        <authorList>
            <person name="Klenk H.-P."/>
        </authorList>
    </citation>
    <scope>NUCLEOTIDE SEQUENCE [LARGE SCALE GENOMIC DNA]</scope>
    <source>
        <strain evidence="2 3">DSM 19609</strain>
    </source>
</reference>
<accession>A0ABX0SFB0</accession>
<comment type="cofactor">
    <cofactor evidence="1">
        <name>a divalent metal cation</name>
        <dbReference type="ChEBI" id="CHEBI:60240"/>
    </cofactor>
</comment>
<organism evidence="2 3">
    <name type="scientific">Brooklawnia cerclae</name>
    <dbReference type="NCBI Taxonomy" id="349934"/>
    <lineage>
        <taxon>Bacteria</taxon>
        <taxon>Bacillati</taxon>
        <taxon>Actinomycetota</taxon>
        <taxon>Actinomycetes</taxon>
        <taxon>Propionibacteriales</taxon>
        <taxon>Propionibacteriaceae</taxon>
        <taxon>Brooklawnia</taxon>
    </lineage>
</organism>
<gene>
    <name evidence="1" type="primary">uxaE</name>
    <name evidence="2" type="ORF">FB473_001725</name>
</gene>
<keyword evidence="3" id="KW-1185">Reference proteome</keyword>
<comment type="function">
    <text evidence="1">Catalyzes the epimerization of D-tagaturonate (D-TagA) to D-fructuronate (D-FruA).</text>
</comment>